<keyword evidence="3" id="KW-1003">Cell membrane</keyword>
<evidence type="ECO:0000256" key="4">
    <source>
        <dbReference type="ARBA" id="ARBA00022692"/>
    </source>
</evidence>
<keyword evidence="7" id="KW-0653">Protein transport</keyword>
<dbReference type="RefSeq" id="WP_076376526.1">
    <property type="nucleotide sequence ID" value="NZ_AP017422.1"/>
</dbReference>
<keyword evidence="9" id="KW-1185">Reference proteome</keyword>
<dbReference type="GO" id="GO:0005886">
    <property type="term" value="C:plasma membrane"/>
    <property type="evidence" value="ECO:0007669"/>
    <property type="project" value="UniProtKB-SubCell"/>
</dbReference>
<dbReference type="InterPro" id="IPR003400">
    <property type="entry name" value="ExbD"/>
</dbReference>
<comment type="similarity">
    <text evidence="2 7">Belongs to the ExbD/TolR family.</text>
</comment>
<proteinExistence type="inferred from homology"/>
<keyword evidence="7" id="KW-0813">Transport</keyword>
<dbReference type="STRING" id="477680.SAMN05421788_1011165"/>
<dbReference type="GO" id="GO:0022857">
    <property type="term" value="F:transmembrane transporter activity"/>
    <property type="evidence" value="ECO:0007669"/>
    <property type="project" value="InterPro"/>
</dbReference>
<dbReference type="OrthoDB" id="952702at2"/>
<dbReference type="KEGG" id="fln:FLA_5784"/>
<dbReference type="EMBL" id="FTOR01000001">
    <property type="protein sequence ID" value="SIS78056.1"/>
    <property type="molecule type" value="Genomic_DNA"/>
</dbReference>
<reference evidence="9" key="1">
    <citation type="submission" date="2017-01" db="EMBL/GenBank/DDBJ databases">
        <authorList>
            <person name="Varghese N."/>
            <person name="Submissions S."/>
        </authorList>
    </citation>
    <scope>NUCLEOTIDE SEQUENCE [LARGE SCALE GENOMIC DNA]</scope>
    <source>
        <strain evidence="9">DSM 21054</strain>
    </source>
</reference>
<comment type="subcellular location">
    <subcellularLocation>
        <location evidence="1">Cell membrane</location>
        <topology evidence="1">Single-pass membrane protein</topology>
    </subcellularLocation>
    <subcellularLocation>
        <location evidence="7">Cell membrane</location>
        <topology evidence="7">Single-pass type II membrane protein</topology>
    </subcellularLocation>
</comment>
<keyword evidence="6" id="KW-0472">Membrane</keyword>
<name>A0A173MQS7_9BACT</name>
<evidence type="ECO:0000256" key="3">
    <source>
        <dbReference type="ARBA" id="ARBA00022475"/>
    </source>
</evidence>
<dbReference type="Pfam" id="PF02472">
    <property type="entry name" value="ExbD"/>
    <property type="match status" value="1"/>
</dbReference>
<evidence type="ECO:0000256" key="1">
    <source>
        <dbReference type="ARBA" id="ARBA00004162"/>
    </source>
</evidence>
<dbReference type="PANTHER" id="PTHR30558:SF3">
    <property type="entry name" value="BIOPOLYMER TRANSPORT PROTEIN EXBD-RELATED"/>
    <property type="match status" value="1"/>
</dbReference>
<dbReference type="Proteomes" id="UP000186917">
    <property type="component" value="Unassembled WGS sequence"/>
</dbReference>
<evidence type="ECO:0000256" key="7">
    <source>
        <dbReference type="RuleBase" id="RU003879"/>
    </source>
</evidence>
<keyword evidence="5" id="KW-1133">Transmembrane helix</keyword>
<evidence type="ECO:0000313" key="9">
    <source>
        <dbReference type="Proteomes" id="UP000186917"/>
    </source>
</evidence>
<evidence type="ECO:0000256" key="5">
    <source>
        <dbReference type="ARBA" id="ARBA00022989"/>
    </source>
</evidence>
<accession>A0A173MQS7</accession>
<organism evidence="8 9">
    <name type="scientific">Filimonas lacunae</name>
    <dbReference type="NCBI Taxonomy" id="477680"/>
    <lineage>
        <taxon>Bacteria</taxon>
        <taxon>Pseudomonadati</taxon>
        <taxon>Bacteroidota</taxon>
        <taxon>Chitinophagia</taxon>
        <taxon>Chitinophagales</taxon>
        <taxon>Chitinophagaceae</taxon>
        <taxon>Filimonas</taxon>
    </lineage>
</organism>
<keyword evidence="4 7" id="KW-0812">Transmembrane</keyword>
<sequence length="160" mass="18085">MAELMQQPGKKTKGRMAKKSTRVDLTPMVDLGFLLITFFIFTTTMSSSMAMKITVPDEKPTKQPSVISEEKTVQLILEGDNKIAYYFGADSAHTSHTTFAPDGLRNVLLEKRKDMAAHHHQPKELVVIIKPTNQSNYKNMVDVLDEMLINQIDKYVLLTN</sequence>
<dbReference type="GO" id="GO:0015031">
    <property type="term" value="P:protein transport"/>
    <property type="evidence" value="ECO:0007669"/>
    <property type="project" value="UniProtKB-KW"/>
</dbReference>
<dbReference type="AlphaFoldDB" id="A0A173MQS7"/>
<gene>
    <name evidence="8" type="ORF">SAMN05421788_1011165</name>
</gene>
<evidence type="ECO:0000256" key="2">
    <source>
        <dbReference type="ARBA" id="ARBA00005811"/>
    </source>
</evidence>
<evidence type="ECO:0000313" key="8">
    <source>
        <dbReference type="EMBL" id="SIS78056.1"/>
    </source>
</evidence>
<protein>
    <submittedName>
        <fullName evidence="8">Outer membrane transport energization protein ExbD</fullName>
    </submittedName>
</protein>
<dbReference type="PANTHER" id="PTHR30558">
    <property type="entry name" value="EXBD MEMBRANE COMPONENT OF PMF-DRIVEN MACROMOLECULE IMPORT SYSTEM"/>
    <property type="match status" value="1"/>
</dbReference>
<evidence type="ECO:0000256" key="6">
    <source>
        <dbReference type="ARBA" id="ARBA00023136"/>
    </source>
</evidence>